<evidence type="ECO:0000313" key="10">
    <source>
        <dbReference type="Proteomes" id="UP000249260"/>
    </source>
</evidence>
<evidence type="ECO:0000256" key="1">
    <source>
        <dbReference type="ARBA" id="ARBA00004141"/>
    </source>
</evidence>
<feature type="transmembrane region" description="Helical" evidence="7">
    <location>
        <begin position="266"/>
        <end position="289"/>
    </location>
</feature>
<dbReference type="Pfam" id="PF00324">
    <property type="entry name" value="AA_permease"/>
    <property type="match status" value="1"/>
</dbReference>
<evidence type="ECO:0000256" key="7">
    <source>
        <dbReference type="SAM" id="Phobius"/>
    </source>
</evidence>
<feature type="transmembrane region" description="Helical" evidence="7">
    <location>
        <begin position="221"/>
        <end position="246"/>
    </location>
</feature>
<evidence type="ECO:0000256" key="6">
    <source>
        <dbReference type="ARBA" id="ARBA00023136"/>
    </source>
</evidence>
<dbReference type="PIRSF" id="PIRSF006060">
    <property type="entry name" value="AA_transporter"/>
    <property type="match status" value="1"/>
</dbReference>
<keyword evidence="4" id="KW-0029">Amino-acid transport</keyword>
<keyword evidence="6 7" id="KW-0472">Membrane</keyword>
<organism evidence="9 10">
    <name type="scientific">Paenibacillus montanisoli</name>
    <dbReference type="NCBI Taxonomy" id="2081970"/>
    <lineage>
        <taxon>Bacteria</taxon>
        <taxon>Bacillati</taxon>
        <taxon>Bacillota</taxon>
        <taxon>Bacilli</taxon>
        <taxon>Bacillales</taxon>
        <taxon>Paenibacillaceae</taxon>
        <taxon>Paenibacillus</taxon>
    </lineage>
</organism>
<feature type="transmembrane region" description="Helical" evidence="7">
    <location>
        <begin position="336"/>
        <end position="354"/>
    </location>
</feature>
<evidence type="ECO:0000256" key="3">
    <source>
        <dbReference type="ARBA" id="ARBA00022692"/>
    </source>
</evidence>
<feature type="transmembrane region" description="Helical" evidence="7">
    <location>
        <begin position="138"/>
        <end position="159"/>
    </location>
</feature>
<gene>
    <name evidence="9" type="ORF">DL346_27340</name>
</gene>
<comment type="subcellular location">
    <subcellularLocation>
        <location evidence="1">Membrane</location>
        <topology evidence="1">Multi-pass membrane protein</topology>
    </subcellularLocation>
</comment>
<feature type="transmembrane region" description="Helical" evidence="7">
    <location>
        <begin position="295"/>
        <end position="316"/>
    </location>
</feature>
<sequence length="384" mass="41373">MAEMTVNDPQSGSFRTYARIAFGRSAGYMSGWIYWLAGVLIMSSEIVALSTFTQYWFPHVPLGVFSLLYAALGFGINFMGVRNFGAVESMFAVVKLTVLVLFILFGALFVCGVFHAAYGVPVQRIGMNALFPHGVHGLWSAMIFVFFSFGGIEVVGVTSSELKRGEDIAKAGAVLLVTLVLIYVLALYMVLKMTDQSAISDAASPFVTALSGFTIPYLDTLFNLIIISAAFSTMVGALFGISRILVSLSEDGDAPRSLKQTNGRGVAAKSLWLTAAALAVLIACSYALPSSMYEYVSTAAGVMLILNWILILASYLKLHNGYDSGNGKFRAFGYPYTAYLAIALIAMTIIGALLHRNERIGVVLSVVLILLVFVSSKLVRRSVG</sequence>
<evidence type="ECO:0000256" key="5">
    <source>
        <dbReference type="ARBA" id="ARBA00022989"/>
    </source>
</evidence>
<feature type="domain" description="Amino acid permease/ SLC12A" evidence="8">
    <location>
        <begin position="1"/>
        <end position="372"/>
    </location>
</feature>
<dbReference type="Proteomes" id="UP000249260">
    <property type="component" value="Unassembled WGS sequence"/>
</dbReference>
<feature type="transmembrane region" description="Helical" evidence="7">
    <location>
        <begin position="93"/>
        <end position="118"/>
    </location>
</feature>
<keyword evidence="10" id="KW-1185">Reference proteome</keyword>
<dbReference type="GO" id="GO:0055085">
    <property type="term" value="P:transmembrane transport"/>
    <property type="evidence" value="ECO:0007669"/>
    <property type="project" value="InterPro"/>
</dbReference>
<feature type="transmembrane region" description="Helical" evidence="7">
    <location>
        <begin position="62"/>
        <end position="81"/>
    </location>
</feature>
<keyword evidence="5 7" id="KW-1133">Transmembrane helix</keyword>
<proteinExistence type="predicted"/>
<reference evidence="9 10" key="1">
    <citation type="submission" date="2018-06" db="EMBL/GenBank/DDBJ databases">
        <title>Paenibacillus montanisoli sp. nov., isolated from mountain area soil.</title>
        <authorList>
            <person name="Wu M."/>
        </authorList>
    </citation>
    <scope>NUCLEOTIDE SEQUENCE [LARGE SCALE GENOMIC DNA]</scope>
    <source>
        <strain evidence="9 10">RA17</strain>
    </source>
</reference>
<comment type="caution">
    <text evidence="9">The sequence shown here is derived from an EMBL/GenBank/DDBJ whole genome shotgun (WGS) entry which is preliminary data.</text>
</comment>
<dbReference type="EMBL" id="QLUW01000007">
    <property type="protein sequence ID" value="RAP73420.1"/>
    <property type="molecule type" value="Genomic_DNA"/>
</dbReference>
<dbReference type="InterPro" id="IPR004841">
    <property type="entry name" value="AA-permease/SLC12A_dom"/>
</dbReference>
<name>A0A328TT00_9BACL</name>
<evidence type="ECO:0000256" key="2">
    <source>
        <dbReference type="ARBA" id="ARBA00022448"/>
    </source>
</evidence>
<dbReference type="GO" id="GO:0006865">
    <property type="term" value="P:amino acid transport"/>
    <property type="evidence" value="ECO:0007669"/>
    <property type="project" value="UniProtKB-KW"/>
</dbReference>
<evidence type="ECO:0000256" key="4">
    <source>
        <dbReference type="ARBA" id="ARBA00022970"/>
    </source>
</evidence>
<dbReference type="PANTHER" id="PTHR43495">
    <property type="entry name" value="GABA PERMEASE"/>
    <property type="match status" value="1"/>
</dbReference>
<dbReference type="AlphaFoldDB" id="A0A328TT00"/>
<accession>A0A328TT00</accession>
<dbReference type="GO" id="GO:0016020">
    <property type="term" value="C:membrane"/>
    <property type="evidence" value="ECO:0007669"/>
    <property type="project" value="UniProtKB-SubCell"/>
</dbReference>
<evidence type="ECO:0000259" key="8">
    <source>
        <dbReference type="Pfam" id="PF00324"/>
    </source>
</evidence>
<evidence type="ECO:0000313" key="9">
    <source>
        <dbReference type="EMBL" id="RAP73420.1"/>
    </source>
</evidence>
<dbReference type="PANTHER" id="PTHR43495:SF5">
    <property type="entry name" value="GAMMA-AMINOBUTYRIC ACID PERMEASE"/>
    <property type="match status" value="1"/>
</dbReference>
<dbReference type="Gene3D" id="1.20.1740.10">
    <property type="entry name" value="Amino acid/polyamine transporter I"/>
    <property type="match status" value="1"/>
</dbReference>
<protein>
    <submittedName>
        <fullName evidence="9">Amino acid permease</fullName>
    </submittedName>
</protein>
<feature type="transmembrane region" description="Helical" evidence="7">
    <location>
        <begin position="360"/>
        <end position="379"/>
    </location>
</feature>
<keyword evidence="3 7" id="KW-0812">Transmembrane</keyword>
<feature type="transmembrane region" description="Helical" evidence="7">
    <location>
        <begin position="171"/>
        <end position="191"/>
    </location>
</feature>
<keyword evidence="2" id="KW-0813">Transport</keyword>